<accession>A0ABM4BGT8</accession>
<keyword evidence="2" id="KW-1133">Transmembrane helix</keyword>
<keyword evidence="3" id="KW-1185">Reference proteome</keyword>
<evidence type="ECO:0000313" key="4">
    <source>
        <dbReference type="RefSeq" id="XP_065648235.1"/>
    </source>
</evidence>
<feature type="compositionally biased region" description="Pro residues" evidence="1">
    <location>
        <begin position="312"/>
        <end position="323"/>
    </location>
</feature>
<feature type="region of interest" description="Disordered" evidence="1">
    <location>
        <begin position="255"/>
        <end position="357"/>
    </location>
</feature>
<evidence type="ECO:0000256" key="1">
    <source>
        <dbReference type="SAM" id="MobiDB-lite"/>
    </source>
</evidence>
<dbReference type="Gene3D" id="1.20.5.320">
    <property type="entry name" value="6-Phosphogluconate Dehydrogenase, domain 3"/>
    <property type="match status" value="1"/>
</dbReference>
<protein>
    <submittedName>
        <fullName evidence="4">Uncharacterized protein LOC100211639 isoform X5</fullName>
    </submittedName>
</protein>
<sequence>MVYVVLTDLMVYVMLTDLMVKITVFYMELEELMSNRTLLEKMTEADIHTNSFRMPPKNQVIQQNNIKPKDMCISYKKSNLYAVATTETQCEELEVDKSRCCKPPTKLKRLFKIMWVIILLCYILVMPIVLYDIYSKLLATKAQIIVLENSLCVNLKNKHFHETIKNLNTFDREQEEISKKYPANSLHQSYEIEAEKRLMILSRDIGKKMEEYVQRINYLEQIETWFNETKLNLSRPNAKDECACRGFTGMPGKPGAVGLPGPPGPPGVDGQPGERGFSGPRGPPGRIGEKGDTGDPGECDCQFVYKGNPGKQGPPGPIGPPGLPGTRESQITERGERGEQGVKGDTGPPGDVGPPGKPGFNGTCLSCTLAKYHTTYTHWGKSSCRDDRSTIYSGYVGSSYHNSDGGGSNYLCLPVLPKYDKHDNESNSKSRAFIYGVEFELGDSDIFDSKYTGQYFNALCSMCDVKERTNTLMIPAVTECPVGWYKEYQGFLMTQKKYLQRTEYICVDQKPDFIEDTKDWGKGGFLHFVESKCGVLPCINSYKDSWELSCVVCTN</sequence>
<dbReference type="InterPro" id="IPR051077">
    <property type="entry name" value="Ca-dependent_lectin"/>
</dbReference>
<feature type="compositionally biased region" description="Low complexity" evidence="1">
    <location>
        <begin position="268"/>
        <end position="286"/>
    </location>
</feature>
<dbReference type="PANTHER" id="PTHR24024:SF18">
    <property type="entry name" value="SHORT-CHAIN COLLAGEN C4-LIKE"/>
    <property type="match status" value="1"/>
</dbReference>
<evidence type="ECO:0000256" key="2">
    <source>
        <dbReference type="SAM" id="Phobius"/>
    </source>
</evidence>
<proteinExistence type="predicted"/>
<dbReference type="InterPro" id="IPR008160">
    <property type="entry name" value="Collagen"/>
</dbReference>
<keyword evidence="2" id="KW-0472">Membrane</keyword>
<organism evidence="3 4">
    <name type="scientific">Hydra vulgaris</name>
    <name type="common">Hydra</name>
    <name type="synonym">Hydra attenuata</name>
    <dbReference type="NCBI Taxonomy" id="6087"/>
    <lineage>
        <taxon>Eukaryota</taxon>
        <taxon>Metazoa</taxon>
        <taxon>Cnidaria</taxon>
        <taxon>Hydrozoa</taxon>
        <taxon>Hydroidolina</taxon>
        <taxon>Anthoathecata</taxon>
        <taxon>Aplanulata</taxon>
        <taxon>Hydridae</taxon>
        <taxon>Hydra</taxon>
    </lineage>
</organism>
<name>A0ABM4BGT8_HYDVU</name>
<gene>
    <name evidence="4" type="primary">LOC100211639</name>
</gene>
<reference evidence="4" key="1">
    <citation type="submission" date="2025-08" db="UniProtKB">
        <authorList>
            <consortium name="RefSeq"/>
        </authorList>
    </citation>
    <scope>IDENTIFICATION</scope>
</reference>
<feature type="transmembrane region" description="Helical" evidence="2">
    <location>
        <begin position="6"/>
        <end position="27"/>
    </location>
</feature>
<dbReference type="RefSeq" id="XP_065648235.1">
    <property type="nucleotide sequence ID" value="XM_065792163.1"/>
</dbReference>
<dbReference type="PANTHER" id="PTHR24024">
    <property type="entry name" value="PULMONARY SURFACTANT-ASSOCIATED PROTEIN A"/>
    <property type="match status" value="1"/>
</dbReference>
<feature type="compositionally biased region" description="Basic and acidic residues" evidence="1">
    <location>
        <begin position="330"/>
        <end position="342"/>
    </location>
</feature>
<feature type="transmembrane region" description="Helical" evidence="2">
    <location>
        <begin position="113"/>
        <end position="134"/>
    </location>
</feature>
<dbReference type="Pfam" id="PF01391">
    <property type="entry name" value="Collagen"/>
    <property type="match status" value="2"/>
</dbReference>
<dbReference type="Proteomes" id="UP001652625">
    <property type="component" value="Chromosome 03"/>
</dbReference>
<keyword evidence="2" id="KW-0812">Transmembrane</keyword>
<evidence type="ECO:0000313" key="3">
    <source>
        <dbReference type="Proteomes" id="UP001652625"/>
    </source>
</evidence>
<dbReference type="GeneID" id="100211639"/>